<dbReference type="RefSeq" id="WP_238252914.1">
    <property type="nucleotide sequence ID" value="NZ_BPQX01000063.1"/>
</dbReference>
<feature type="transmembrane region" description="Helical" evidence="1">
    <location>
        <begin position="293"/>
        <end position="315"/>
    </location>
</feature>
<dbReference type="EMBL" id="JAUSVV010000013">
    <property type="protein sequence ID" value="MDQ0444568.1"/>
    <property type="molecule type" value="Genomic_DNA"/>
</dbReference>
<feature type="transmembrane region" description="Helical" evidence="1">
    <location>
        <begin position="242"/>
        <end position="258"/>
    </location>
</feature>
<feature type="transmembrane region" description="Helical" evidence="1">
    <location>
        <begin position="321"/>
        <end position="342"/>
    </location>
</feature>
<feature type="domain" description="Acyltransferase 3" evidence="2">
    <location>
        <begin position="38"/>
        <end position="341"/>
    </location>
</feature>
<keyword evidence="4" id="KW-1185">Reference proteome</keyword>
<evidence type="ECO:0000256" key="1">
    <source>
        <dbReference type="SAM" id="Phobius"/>
    </source>
</evidence>
<feature type="transmembrane region" description="Helical" evidence="1">
    <location>
        <begin position="158"/>
        <end position="175"/>
    </location>
</feature>
<gene>
    <name evidence="3" type="ORF">QO016_004081</name>
</gene>
<keyword evidence="1" id="KW-0472">Membrane</keyword>
<feature type="transmembrane region" description="Helical" evidence="1">
    <location>
        <begin position="363"/>
        <end position="383"/>
    </location>
</feature>
<keyword evidence="1" id="KW-1133">Transmembrane helix</keyword>
<proteinExistence type="predicted"/>
<evidence type="ECO:0000259" key="2">
    <source>
        <dbReference type="Pfam" id="PF01757"/>
    </source>
</evidence>
<dbReference type="Pfam" id="PF01757">
    <property type="entry name" value="Acyl_transf_3"/>
    <property type="match status" value="1"/>
</dbReference>
<dbReference type="Proteomes" id="UP001236369">
    <property type="component" value="Unassembled WGS sequence"/>
</dbReference>
<feature type="transmembrane region" description="Helical" evidence="1">
    <location>
        <begin position="116"/>
        <end position="138"/>
    </location>
</feature>
<accession>A0ABU0HRU8</accession>
<dbReference type="PANTHER" id="PTHR23028:SF131">
    <property type="entry name" value="BLR2367 PROTEIN"/>
    <property type="match status" value="1"/>
</dbReference>
<feature type="transmembrane region" description="Helical" evidence="1">
    <location>
        <begin position="264"/>
        <end position="281"/>
    </location>
</feature>
<comment type="caution">
    <text evidence="3">The sequence shown here is derived from an EMBL/GenBank/DDBJ whole genome shotgun (WGS) entry which is preliminary data.</text>
</comment>
<reference evidence="3 4" key="1">
    <citation type="submission" date="2023-07" db="EMBL/GenBank/DDBJ databases">
        <title>Genomic Encyclopedia of Type Strains, Phase IV (KMG-IV): sequencing the most valuable type-strain genomes for metagenomic binning, comparative biology and taxonomic classification.</title>
        <authorList>
            <person name="Goeker M."/>
        </authorList>
    </citation>
    <scope>NUCLEOTIDE SEQUENCE [LARGE SCALE GENOMIC DNA]</scope>
    <source>
        <strain evidence="3 4">DSM 19562</strain>
    </source>
</reference>
<sequence>MPVRLHRDLPWITAPRRALERPVTTTVGIARAGGELTNLQILRALAASLVLVHHVAGHAQALRGADRPFPAVDGMLGVWGVALFFALSGFLMARLVTRDAPVVFLTHRVSRIFPTYFAVVALFAGLLHAVGLEFGGVSMLSLSLAPGGQRSYPLNVEWTLTLEVSFYVALFGLAAAGLARRLVPFAAGWLVLLAVAWPLLPPGSRNLMPPPLYLVPVTLACMPFAGGLLLPRMIAAGWIRPGAALLALPFAAACFAVDTASARGIGGIAAVLLVGAAVTAPQIRRKGPAARGLIALGDWSYVLYLVHPPVLALAARFCPPHWSGLAYGSVAIAGALAATALLGPLDVAFYRRLRGRIDAVRPATLRGIAAAFLVVFAGCAVWGSAETARDDWAEATARRTFATLPAGTWTSPGEARAAIAGRHIALPATMMAAVETVQRLSATELLVSAYAFDPAQKSRHMEIALFCGGHLVVLDKPRRLRPDLAGRPGFEAVGKRRIGYRVRVPADACGPDTIIPAVIDGDGLMAVLPVAPPAASPGTAGGQPGAP</sequence>
<feature type="transmembrane region" description="Helical" evidence="1">
    <location>
        <begin position="76"/>
        <end position="96"/>
    </location>
</feature>
<evidence type="ECO:0000313" key="3">
    <source>
        <dbReference type="EMBL" id="MDQ0444568.1"/>
    </source>
</evidence>
<evidence type="ECO:0000313" key="4">
    <source>
        <dbReference type="Proteomes" id="UP001236369"/>
    </source>
</evidence>
<feature type="transmembrane region" description="Helical" evidence="1">
    <location>
        <begin position="182"/>
        <end position="200"/>
    </location>
</feature>
<name>A0ABU0HRU8_9HYPH</name>
<dbReference type="InterPro" id="IPR050879">
    <property type="entry name" value="Acyltransferase_3"/>
</dbReference>
<organism evidence="3 4">
    <name type="scientific">Methylobacterium persicinum</name>
    <dbReference type="NCBI Taxonomy" id="374426"/>
    <lineage>
        <taxon>Bacteria</taxon>
        <taxon>Pseudomonadati</taxon>
        <taxon>Pseudomonadota</taxon>
        <taxon>Alphaproteobacteria</taxon>
        <taxon>Hyphomicrobiales</taxon>
        <taxon>Methylobacteriaceae</taxon>
        <taxon>Methylobacterium</taxon>
    </lineage>
</organism>
<keyword evidence="1" id="KW-0812">Transmembrane</keyword>
<protein>
    <submittedName>
        <fullName evidence="3">Peptidoglycan/LPS O-acetylase OafA/YrhL</fullName>
    </submittedName>
</protein>
<dbReference type="InterPro" id="IPR002656">
    <property type="entry name" value="Acyl_transf_3_dom"/>
</dbReference>
<feature type="transmembrane region" description="Helical" evidence="1">
    <location>
        <begin position="212"/>
        <end position="230"/>
    </location>
</feature>
<dbReference type="PANTHER" id="PTHR23028">
    <property type="entry name" value="ACETYLTRANSFERASE"/>
    <property type="match status" value="1"/>
</dbReference>